<feature type="coiled-coil region" evidence="7">
    <location>
        <begin position="247"/>
        <end position="274"/>
    </location>
</feature>
<dbReference type="SUPFAM" id="SSF50182">
    <property type="entry name" value="Sm-like ribonucleoproteins"/>
    <property type="match status" value="1"/>
</dbReference>
<feature type="domain" description="Mechanosensitive ion channel MscS" evidence="11">
    <location>
        <begin position="581"/>
        <end position="647"/>
    </location>
</feature>
<dbReference type="PANTHER" id="PTHR30347:SF1">
    <property type="entry name" value="MECHANOSENSITIVE CHANNEL MSCK"/>
    <property type="match status" value="1"/>
</dbReference>
<dbReference type="Gene3D" id="3.30.70.100">
    <property type="match status" value="1"/>
</dbReference>
<evidence type="ECO:0000256" key="5">
    <source>
        <dbReference type="ARBA" id="ARBA00022989"/>
    </source>
</evidence>
<dbReference type="InterPro" id="IPR052702">
    <property type="entry name" value="MscS-like_channel"/>
</dbReference>
<dbReference type="InterPro" id="IPR011014">
    <property type="entry name" value="MscS_channel_TM-2"/>
</dbReference>
<name>A0A935TCW4_9PROT</name>
<dbReference type="SUPFAM" id="SSF82861">
    <property type="entry name" value="Mechanosensitive channel protein MscS (YggB), transmembrane region"/>
    <property type="match status" value="1"/>
</dbReference>
<feature type="transmembrane region" description="Helical" evidence="9">
    <location>
        <begin position="536"/>
        <end position="557"/>
    </location>
</feature>
<feature type="coiled-coil region" evidence="7">
    <location>
        <begin position="136"/>
        <end position="216"/>
    </location>
</feature>
<evidence type="ECO:0000256" key="3">
    <source>
        <dbReference type="ARBA" id="ARBA00022475"/>
    </source>
</evidence>
<accession>A0A935TCW4</accession>
<evidence type="ECO:0000256" key="9">
    <source>
        <dbReference type="SAM" id="Phobius"/>
    </source>
</evidence>
<dbReference type="Pfam" id="PF21082">
    <property type="entry name" value="MS_channel_3rd"/>
    <property type="match status" value="1"/>
</dbReference>
<evidence type="ECO:0000256" key="4">
    <source>
        <dbReference type="ARBA" id="ARBA00022692"/>
    </source>
</evidence>
<comment type="similarity">
    <text evidence="2">Belongs to the MscS (TC 1.A.23) family.</text>
</comment>
<feature type="coiled-coil region" evidence="7">
    <location>
        <begin position="414"/>
        <end position="441"/>
    </location>
</feature>
<proteinExistence type="inferred from homology"/>
<evidence type="ECO:0000256" key="1">
    <source>
        <dbReference type="ARBA" id="ARBA00004651"/>
    </source>
</evidence>
<keyword evidence="5 9" id="KW-1133">Transmembrane helix</keyword>
<dbReference type="Pfam" id="PF00924">
    <property type="entry name" value="MS_channel_2nd"/>
    <property type="match status" value="1"/>
</dbReference>
<dbReference type="AlphaFoldDB" id="A0A935TCW4"/>
<keyword evidence="10" id="KW-0732">Signal</keyword>
<protein>
    <submittedName>
        <fullName evidence="13">Mechanosensitive ion channel</fullName>
    </submittedName>
</protein>
<feature type="domain" description="Mechanosensitive ion channel MscS C-terminal" evidence="12">
    <location>
        <begin position="656"/>
        <end position="740"/>
    </location>
</feature>
<organism evidence="13 14">
    <name type="scientific">Candidatus Accumulibacter affinis</name>
    <dbReference type="NCBI Taxonomy" id="2954384"/>
    <lineage>
        <taxon>Bacteria</taxon>
        <taxon>Pseudomonadati</taxon>
        <taxon>Pseudomonadota</taxon>
        <taxon>Betaproteobacteria</taxon>
        <taxon>Candidatus Accumulibacter</taxon>
    </lineage>
</organism>
<sequence length="766" mass="84779">MTHRQWLLVLLLTLLTPLAHAQFPFLKPKADAAKAASAPAAIDARAQAEAQLAEARRQQEAGQAAAGLDGAKPTEAEGIPSSDRQRLLDRLVVAYGENLKLLDEFEAQKKSPPESLRTQALIVEFTAAPPYSALQVDALRDEYDATRERLQSLTSTERALKTLKVGRIDAQRRASEAVRLAEDKLARAKGQEEIAKERVNRELAALRRQLAEAELANIVVGLERTALEINGRQTLSSEMQGLLARVLREQQLSKDELEQQQATLRKELNKTNGEIDAIVRGNTYRAKERARLATLAAASGSGLADARRLQLIDARLETDRVELLTLSWLQSLLQTASDAWALRYVGFHSADASTRQEVISGLQRIREELSSRQEITSQLQQAARIEVREQSLRLEGAVTDADTALQESNLLDALQQRRLAYQRLERASGRLERQLDRWLEDLGFRANATGSDDWKLALLQLTQTLKTVWDFEMFAVEDSSLIDGKTVTVTYGVTVGKSIGALLLFLLGYWLFARLSRRLQKVMVSRFGVDEQVASVIRRWAMIALAVVLVILILNLARIPLTVFAFMGGALAIGIGFGAQTIIKNVISGIIILFERKIRVGDMIALGGMTGHVVAVDLRASTVRGFDGVEALVPNSNFLENQVLNWTYSSPRQRREVRVGIAYGAAVHQAAEIIGGCARDHGQILKDPPPEVYFEDFGDNSLLLLLMYWVELGPDLNSRRVDSDIRFAVEKRLAAAGIPIPFPQRDVHLDVSRPLPVCLSKDAGDP</sequence>
<feature type="region of interest" description="Disordered" evidence="8">
    <location>
        <begin position="49"/>
        <end position="82"/>
    </location>
</feature>
<keyword evidence="6 9" id="KW-0472">Membrane</keyword>
<evidence type="ECO:0000313" key="14">
    <source>
        <dbReference type="Proteomes" id="UP000706151"/>
    </source>
</evidence>
<feature type="transmembrane region" description="Helical" evidence="9">
    <location>
        <begin position="495"/>
        <end position="515"/>
    </location>
</feature>
<reference evidence="13 14" key="1">
    <citation type="submission" date="2020-10" db="EMBL/GenBank/DDBJ databases">
        <title>Connecting structure to function with the recovery of over 1000 high-quality activated sludge metagenome-assembled genomes encoding full-length rRNA genes using long-read sequencing.</title>
        <authorList>
            <person name="Singleton C.M."/>
            <person name="Petriglieri F."/>
            <person name="Kristensen J.M."/>
            <person name="Kirkegaard R.H."/>
            <person name="Michaelsen T.Y."/>
            <person name="Andersen M.H."/>
            <person name="Karst S.M."/>
            <person name="Dueholm M.S."/>
            <person name="Nielsen P.H."/>
            <person name="Albertsen M."/>
        </authorList>
    </citation>
    <scope>NUCLEOTIDE SEQUENCE [LARGE SCALE GENOMIC DNA]</scope>
    <source>
        <strain evidence="13">Fred_18-Q3-R57-64_BAT3C.720</strain>
    </source>
</reference>
<dbReference type="Gene3D" id="1.10.287.1260">
    <property type="match status" value="1"/>
</dbReference>
<feature type="transmembrane region" description="Helical" evidence="9">
    <location>
        <begin position="563"/>
        <end position="594"/>
    </location>
</feature>
<dbReference type="Gene3D" id="2.30.30.60">
    <property type="match status" value="1"/>
</dbReference>
<gene>
    <name evidence="13" type="ORF">IPK02_14565</name>
</gene>
<feature type="signal peptide" evidence="10">
    <location>
        <begin position="1"/>
        <end position="21"/>
    </location>
</feature>
<dbReference type="GO" id="GO:0008381">
    <property type="term" value="F:mechanosensitive monoatomic ion channel activity"/>
    <property type="evidence" value="ECO:0007669"/>
    <property type="project" value="UniProtKB-ARBA"/>
</dbReference>
<keyword evidence="3" id="KW-1003">Cell membrane</keyword>
<dbReference type="InterPro" id="IPR006685">
    <property type="entry name" value="MscS_channel_2nd"/>
</dbReference>
<dbReference type="PANTHER" id="PTHR30347">
    <property type="entry name" value="POTASSIUM CHANNEL RELATED"/>
    <property type="match status" value="1"/>
</dbReference>
<evidence type="ECO:0000259" key="11">
    <source>
        <dbReference type="Pfam" id="PF00924"/>
    </source>
</evidence>
<comment type="subcellular location">
    <subcellularLocation>
        <location evidence="1">Cell membrane</location>
        <topology evidence="1">Multi-pass membrane protein</topology>
    </subcellularLocation>
</comment>
<dbReference type="InterPro" id="IPR023408">
    <property type="entry name" value="MscS_beta-dom_sf"/>
</dbReference>
<dbReference type="SUPFAM" id="SSF82689">
    <property type="entry name" value="Mechanosensitive channel protein MscS (YggB), C-terminal domain"/>
    <property type="match status" value="1"/>
</dbReference>
<keyword evidence="4 9" id="KW-0812">Transmembrane</keyword>
<keyword evidence="7" id="KW-0175">Coiled coil</keyword>
<dbReference type="InterPro" id="IPR011066">
    <property type="entry name" value="MscS_channel_C_sf"/>
</dbReference>
<evidence type="ECO:0000259" key="12">
    <source>
        <dbReference type="Pfam" id="PF21082"/>
    </source>
</evidence>
<evidence type="ECO:0000256" key="2">
    <source>
        <dbReference type="ARBA" id="ARBA00008017"/>
    </source>
</evidence>
<dbReference type="InterPro" id="IPR010920">
    <property type="entry name" value="LSM_dom_sf"/>
</dbReference>
<evidence type="ECO:0000256" key="6">
    <source>
        <dbReference type="ARBA" id="ARBA00023136"/>
    </source>
</evidence>
<comment type="caution">
    <text evidence="13">The sequence shown here is derived from an EMBL/GenBank/DDBJ whole genome shotgun (WGS) entry which is preliminary data.</text>
</comment>
<feature type="chain" id="PRO_5038033336" evidence="10">
    <location>
        <begin position="22"/>
        <end position="766"/>
    </location>
</feature>
<evidence type="ECO:0000256" key="8">
    <source>
        <dbReference type="SAM" id="MobiDB-lite"/>
    </source>
</evidence>
<dbReference type="GO" id="GO:0005886">
    <property type="term" value="C:plasma membrane"/>
    <property type="evidence" value="ECO:0007669"/>
    <property type="project" value="UniProtKB-SubCell"/>
</dbReference>
<dbReference type="InterPro" id="IPR049278">
    <property type="entry name" value="MS_channel_C"/>
</dbReference>
<dbReference type="Proteomes" id="UP000706151">
    <property type="component" value="Unassembled WGS sequence"/>
</dbReference>
<evidence type="ECO:0000313" key="13">
    <source>
        <dbReference type="EMBL" id="MBK7955067.1"/>
    </source>
</evidence>
<dbReference type="EMBL" id="JADJOT010000009">
    <property type="protein sequence ID" value="MBK7955067.1"/>
    <property type="molecule type" value="Genomic_DNA"/>
</dbReference>
<evidence type="ECO:0000256" key="7">
    <source>
        <dbReference type="SAM" id="Coils"/>
    </source>
</evidence>
<evidence type="ECO:0000256" key="10">
    <source>
        <dbReference type="SAM" id="SignalP"/>
    </source>
</evidence>
<feature type="compositionally biased region" description="Low complexity" evidence="8">
    <location>
        <begin position="60"/>
        <end position="71"/>
    </location>
</feature>